<keyword evidence="4" id="KW-0378">Hydrolase</keyword>
<keyword evidence="3 7" id="KW-0812">Transmembrane</keyword>
<proteinExistence type="predicted"/>
<accession>A0A239P9S3</accession>
<feature type="transmembrane region" description="Helical" evidence="7">
    <location>
        <begin position="189"/>
        <end position="208"/>
    </location>
</feature>
<keyword evidence="10" id="KW-1185">Reference proteome</keyword>
<organism evidence="9 10">
    <name type="scientific">Asanoa hainanensis</name>
    <dbReference type="NCBI Taxonomy" id="560556"/>
    <lineage>
        <taxon>Bacteria</taxon>
        <taxon>Bacillati</taxon>
        <taxon>Actinomycetota</taxon>
        <taxon>Actinomycetes</taxon>
        <taxon>Micromonosporales</taxon>
        <taxon>Micromonosporaceae</taxon>
        <taxon>Asanoa</taxon>
    </lineage>
</organism>
<evidence type="ECO:0000256" key="5">
    <source>
        <dbReference type="ARBA" id="ARBA00022989"/>
    </source>
</evidence>
<feature type="transmembrane region" description="Helical" evidence="7">
    <location>
        <begin position="59"/>
        <end position="83"/>
    </location>
</feature>
<evidence type="ECO:0000256" key="6">
    <source>
        <dbReference type="ARBA" id="ARBA00023136"/>
    </source>
</evidence>
<feature type="transmembrane region" description="Helical" evidence="7">
    <location>
        <begin position="132"/>
        <end position="152"/>
    </location>
</feature>
<feature type="transmembrane region" description="Helical" evidence="7">
    <location>
        <begin position="92"/>
        <end position="112"/>
    </location>
</feature>
<dbReference type="Proteomes" id="UP000198362">
    <property type="component" value="Unassembled WGS sequence"/>
</dbReference>
<protein>
    <submittedName>
        <fullName evidence="9">Undecaprenyl-diphosphatase</fullName>
    </submittedName>
</protein>
<dbReference type="SMART" id="SM00014">
    <property type="entry name" value="acidPPc"/>
    <property type="match status" value="1"/>
</dbReference>
<evidence type="ECO:0000256" key="4">
    <source>
        <dbReference type="ARBA" id="ARBA00022801"/>
    </source>
</evidence>
<evidence type="ECO:0000256" key="3">
    <source>
        <dbReference type="ARBA" id="ARBA00022692"/>
    </source>
</evidence>
<feature type="domain" description="Phosphatidic acid phosphatase type 2/haloperoxidase" evidence="8">
    <location>
        <begin position="94"/>
        <end position="204"/>
    </location>
</feature>
<keyword evidence="2" id="KW-1003">Cell membrane</keyword>
<dbReference type="RefSeq" id="WP_089254158.1">
    <property type="nucleotide sequence ID" value="NZ_FZPH01000015.1"/>
</dbReference>
<feature type="transmembrane region" description="Helical" evidence="7">
    <location>
        <begin position="159"/>
        <end position="177"/>
    </location>
</feature>
<dbReference type="PANTHER" id="PTHR14969">
    <property type="entry name" value="SPHINGOSINE-1-PHOSPHATE PHOSPHOHYDROLASE"/>
    <property type="match status" value="1"/>
</dbReference>
<dbReference type="CDD" id="cd03392">
    <property type="entry name" value="PAP2_like_2"/>
    <property type="match status" value="1"/>
</dbReference>
<sequence length="232" mass="25386">MRQVLLRVLLPLVALYGLMIALGLFVTKVADGWWPFTVEDRVNESLEAARSGPLTAGSLVFSTIADTWSVIGVCTLAVLILLVTRRPWREPLFLACAVAAQAVIFFLTTLAIDRHRPAVEHMDVSPPTSSFPSGHTSAAATLYCGLALLFALRSTSRRWETIVWTVFVLIPVGVALTRLYRGMHHPSDVIGSFVNAAACLTIMYHGILRWRGAPAPRPAEERRPVSLASVRG</sequence>
<evidence type="ECO:0000313" key="10">
    <source>
        <dbReference type="Proteomes" id="UP000198362"/>
    </source>
</evidence>
<evidence type="ECO:0000256" key="7">
    <source>
        <dbReference type="SAM" id="Phobius"/>
    </source>
</evidence>
<dbReference type="EMBL" id="FZPH01000015">
    <property type="protein sequence ID" value="SNT63715.1"/>
    <property type="molecule type" value="Genomic_DNA"/>
</dbReference>
<dbReference type="AlphaFoldDB" id="A0A239P9S3"/>
<dbReference type="GO" id="GO:0016787">
    <property type="term" value="F:hydrolase activity"/>
    <property type="evidence" value="ECO:0007669"/>
    <property type="project" value="UniProtKB-KW"/>
</dbReference>
<dbReference type="PANTHER" id="PTHR14969:SF62">
    <property type="entry name" value="DECAPRENYLPHOSPHORYL-5-PHOSPHORIBOSE PHOSPHATASE RV3807C-RELATED"/>
    <property type="match status" value="1"/>
</dbReference>
<evidence type="ECO:0000256" key="1">
    <source>
        <dbReference type="ARBA" id="ARBA00004651"/>
    </source>
</evidence>
<keyword evidence="6 7" id="KW-0472">Membrane</keyword>
<gene>
    <name evidence="9" type="ORF">SAMN05421812_115199</name>
</gene>
<reference evidence="9 10" key="1">
    <citation type="submission" date="2017-06" db="EMBL/GenBank/DDBJ databases">
        <authorList>
            <person name="Kim H.J."/>
            <person name="Triplett B.A."/>
        </authorList>
    </citation>
    <scope>NUCLEOTIDE SEQUENCE [LARGE SCALE GENOMIC DNA]</scope>
    <source>
        <strain evidence="9 10">CGMCC 4.5593</strain>
    </source>
</reference>
<dbReference type="GO" id="GO:0005886">
    <property type="term" value="C:plasma membrane"/>
    <property type="evidence" value="ECO:0007669"/>
    <property type="project" value="UniProtKB-SubCell"/>
</dbReference>
<comment type="subcellular location">
    <subcellularLocation>
        <location evidence="1">Cell membrane</location>
        <topology evidence="1">Multi-pass membrane protein</topology>
    </subcellularLocation>
</comment>
<dbReference type="Gene3D" id="1.20.144.10">
    <property type="entry name" value="Phosphatidic acid phosphatase type 2/haloperoxidase"/>
    <property type="match status" value="1"/>
</dbReference>
<evidence type="ECO:0000313" key="9">
    <source>
        <dbReference type="EMBL" id="SNT63715.1"/>
    </source>
</evidence>
<dbReference type="OrthoDB" id="5289372at2"/>
<keyword evidence="5 7" id="KW-1133">Transmembrane helix</keyword>
<dbReference type="InterPro" id="IPR036938">
    <property type="entry name" value="PAP2/HPO_sf"/>
</dbReference>
<dbReference type="Pfam" id="PF01569">
    <property type="entry name" value="PAP2"/>
    <property type="match status" value="1"/>
</dbReference>
<feature type="transmembrane region" description="Helical" evidence="7">
    <location>
        <begin position="5"/>
        <end position="26"/>
    </location>
</feature>
<dbReference type="SUPFAM" id="SSF48317">
    <property type="entry name" value="Acid phosphatase/Vanadium-dependent haloperoxidase"/>
    <property type="match status" value="1"/>
</dbReference>
<evidence type="ECO:0000259" key="8">
    <source>
        <dbReference type="SMART" id="SM00014"/>
    </source>
</evidence>
<name>A0A239P9S3_9ACTN</name>
<dbReference type="InterPro" id="IPR000326">
    <property type="entry name" value="PAP2/HPO"/>
</dbReference>
<evidence type="ECO:0000256" key="2">
    <source>
        <dbReference type="ARBA" id="ARBA00022475"/>
    </source>
</evidence>